<accession>A0AAV2FD25</accession>
<protein>
    <submittedName>
        <fullName evidence="1">Uncharacterized protein</fullName>
    </submittedName>
</protein>
<dbReference type="Proteomes" id="UP001497516">
    <property type="component" value="Chromosome 6"/>
</dbReference>
<evidence type="ECO:0000313" key="1">
    <source>
        <dbReference type="EMBL" id="CAL1396181.1"/>
    </source>
</evidence>
<reference evidence="1 2" key="1">
    <citation type="submission" date="2024-04" db="EMBL/GenBank/DDBJ databases">
        <authorList>
            <person name="Fracassetti M."/>
        </authorList>
    </citation>
    <scope>NUCLEOTIDE SEQUENCE [LARGE SCALE GENOMIC DNA]</scope>
</reference>
<dbReference type="EMBL" id="OZ034819">
    <property type="protein sequence ID" value="CAL1396181.1"/>
    <property type="molecule type" value="Genomic_DNA"/>
</dbReference>
<evidence type="ECO:0000313" key="2">
    <source>
        <dbReference type="Proteomes" id="UP001497516"/>
    </source>
</evidence>
<sequence length="99" mass="10512">MPSSSPAGAPKVHARHWLEGRGPTADQVDGPTPTNVQLQSAYCLGSRSGGKWAGLGLGGHIQKKCSHIEKLLHWPQKISILGLMRGNRESFGSGEMVGL</sequence>
<organism evidence="1 2">
    <name type="scientific">Linum trigynum</name>
    <dbReference type="NCBI Taxonomy" id="586398"/>
    <lineage>
        <taxon>Eukaryota</taxon>
        <taxon>Viridiplantae</taxon>
        <taxon>Streptophyta</taxon>
        <taxon>Embryophyta</taxon>
        <taxon>Tracheophyta</taxon>
        <taxon>Spermatophyta</taxon>
        <taxon>Magnoliopsida</taxon>
        <taxon>eudicotyledons</taxon>
        <taxon>Gunneridae</taxon>
        <taxon>Pentapetalae</taxon>
        <taxon>rosids</taxon>
        <taxon>fabids</taxon>
        <taxon>Malpighiales</taxon>
        <taxon>Linaceae</taxon>
        <taxon>Linum</taxon>
    </lineage>
</organism>
<proteinExistence type="predicted"/>
<keyword evidence="2" id="KW-1185">Reference proteome</keyword>
<name>A0AAV2FD25_9ROSI</name>
<dbReference type="AlphaFoldDB" id="A0AAV2FD25"/>
<gene>
    <name evidence="1" type="ORF">LTRI10_LOCUS36565</name>
</gene>